<accession>X1LHB9</accession>
<comment type="caution">
    <text evidence="1">The sequence shown here is derived from an EMBL/GenBank/DDBJ whole genome shotgun (WGS) entry which is preliminary data.</text>
</comment>
<sequence>MNGDIRADVYSTLQSLRGLEPLKMLFWQQLNYDRVNQPLSRDGWPKAANQALSEDPILFG</sequence>
<reference evidence="1" key="1">
    <citation type="journal article" date="2014" name="Front. Microbiol.">
        <title>High frequency of phylogenetically diverse reductive dehalogenase-homologous genes in deep subseafloor sedimentary metagenomes.</title>
        <authorList>
            <person name="Kawai M."/>
            <person name="Futagami T."/>
            <person name="Toyoda A."/>
            <person name="Takaki Y."/>
            <person name="Nishi S."/>
            <person name="Hori S."/>
            <person name="Arai W."/>
            <person name="Tsubouchi T."/>
            <person name="Morono Y."/>
            <person name="Uchiyama I."/>
            <person name="Ito T."/>
            <person name="Fujiyama A."/>
            <person name="Inagaki F."/>
            <person name="Takami H."/>
        </authorList>
    </citation>
    <scope>NUCLEOTIDE SEQUENCE</scope>
    <source>
        <strain evidence="1">Expedition CK06-06</strain>
    </source>
</reference>
<gene>
    <name evidence="1" type="ORF">S06H3_34754</name>
</gene>
<feature type="non-terminal residue" evidence="1">
    <location>
        <position position="60"/>
    </location>
</feature>
<evidence type="ECO:0000313" key="1">
    <source>
        <dbReference type="EMBL" id="GAI18742.1"/>
    </source>
</evidence>
<organism evidence="1">
    <name type="scientific">marine sediment metagenome</name>
    <dbReference type="NCBI Taxonomy" id="412755"/>
    <lineage>
        <taxon>unclassified sequences</taxon>
        <taxon>metagenomes</taxon>
        <taxon>ecological metagenomes</taxon>
    </lineage>
</organism>
<proteinExistence type="predicted"/>
<name>X1LHB9_9ZZZZ</name>
<dbReference type="AlphaFoldDB" id="X1LHB9"/>
<dbReference type="EMBL" id="BARV01020893">
    <property type="protein sequence ID" value="GAI18742.1"/>
    <property type="molecule type" value="Genomic_DNA"/>
</dbReference>
<protein>
    <submittedName>
        <fullName evidence="1">Uncharacterized protein</fullName>
    </submittedName>
</protein>